<dbReference type="RefSeq" id="WP_188535967.1">
    <property type="nucleotide sequence ID" value="NZ_BMEQ01000006.1"/>
</dbReference>
<reference evidence="3" key="1">
    <citation type="journal article" date="2014" name="Int. J. Syst. Evol. Microbiol.">
        <title>Complete genome sequence of Corynebacterium casei LMG S-19264T (=DSM 44701T), isolated from a smear-ripened cheese.</title>
        <authorList>
            <consortium name="US DOE Joint Genome Institute (JGI-PGF)"/>
            <person name="Walter F."/>
            <person name="Albersmeier A."/>
            <person name="Kalinowski J."/>
            <person name="Ruckert C."/>
        </authorList>
    </citation>
    <scope>NUCLEOTIDE SEQUENCE</scope>
    <source>
        <strain evidence="3">CGMCC 1.12187</strain>
    </source>
</reference>
<name>A0A917GQ05_9MICC</name>
<evidence type="ECO:0000313" key="3">
    <source>
        <dbReference type="EMBL" id="GGG53857.1"/>
    </source>
</evidence>
<feature type="transmembrane region" description="Helical" evidence="2">
    <location>
        <begin position="108"/>
        <end position="133"/>
    </location>
</feature>
<keyword evidence="2" id="KW-0472">Membrane</keyword>
<feature type="transmembrane region" description="Helical" evidence="2">
    <location>
        <begin position="44"/>
        <end position="63"/>
    </location>
</feature>
<gene>
    <name evidence="3" type="ORF">GCM10011374_15940</name>
</gene>
<comment type="caution">
    <text evidence="3">The sequence shown here is derived from an EMBL/GenBank/DDBJ whole genome shotgun (WGS) entry which is preliminary data.</text>
</comment>
<keyword evidence="2" id="KW-0812">Transmembrane</keyword>
<feature type="transmembrane region" description="Helical" evidence="2">
    <location>
        <begin position="145"/>
        <end position="173"/>
    </location>
</feature>
<proteinExistence type="predicted"/>
<organism evidence="3 4">
    <name type="scientific">Kocuria dechangensis</name>
    <dbReference type="NCBI Taxonomy" id="1176249"/>
    <lineage>
        <taxon>Bacteria</taxon>
        <taxon>Bacillati</taxon>
        <taxon>Actinomycetota</taxon>
        <taxon>Actinomycetes</taxon>
        <taxon>Micrococcales</taxon>
        <taxon>Micrococcaceae</taxon>
        <taxon>Kocuria</taxon>
    </lineage>
</organism>
<dbReference type="Proteomes" id="UP000638848">
    <property type="component" value="Unassembled WGS sequence"/>
</dbReference>
<sequence>MTAPDPEPEFGQRLPPERSTGRTPPPAAPRVPVSPRAARRMARGISFTLVMLGLLLAMGLTAVDLDRGWAAGIPPVLLGVAGFVAVQAQLHPALRDPSAAPLHHRSKLWLVPTALLLLGVASVGGALAVAPALEGTGRADQVAEWVSVLVVSGMTLVVASALGFGLVAMAALTPRDDDDSPLRPTGYAAQLRHGRSPRGYYDSEWIRRPAHYGREDRGAGGADHETPGGGDPDSRDQDRGGPDSRDQNRGGPDSRDQNRGDEGNRNPGSRDSAA</sequence>
<keyword evidence="2" id="KW-1133">Transmembrane helix</keyword>
<protein>
    <submittedName>
        <fullName evidence="3">Uncharacterized protein</fullName>
    </submittedName>
</protein>
<keyword evidence="4" id="KW-1185">Reference proteome</keyword>
<feature type="compositionally biased region" description="Basic and acidic residues" evidence="1">
    <location>
        <begin position="213"/>
        <end position="264"/>
    </location>
</feature>
<dbReference type="EMBL" id="BMEQ01000006">
    <property type="protein sequence ID" value="GGG53857.1"/>
    <property type="molecule type" value="Genomic_DNA"/>
</dbReference>
<evidence type="ECO:0000256" key="1">
    <source>
        <dbReference type="SAM" id="MobiDB-lite"/>
    </source>
</evidence>
<dbReference type="AlphaFoldDB" id="A0A917GQ05"/>
<reference evidence="3" key="2">
    <citation type="submission" date="2020-09" db="EMBL/GenBank/DDBJ databases">
        <authorList>
            <person name="Sun Q."/>
            <person name="Zhou Y."/>
        </authorList>
    </citation>
    <scope>NUCLEOTIDE SEQUENCE</scope>
    <source>
        <strain evidence="3">CGMCC 1.12187</strain>
    </source>
</reference>
<evidence type="ECO:0000256" key="2">
    <source>
        <dbReference type="SAM" id="Phobius"/>
    </source>
</evidence>
<feature type="region of interest" description="Disordered" evidence="1">
    <location>
        <begin position="1"/>
        <end position="35"/>
    </location>
</feature>
<accession>A0A917GQ05</accession>
<feature type="transmembrane region" description="Helical" evidence="2">
    <location>
        <begin position="69"/>
        <end position="88"/>
    </location>
</feature>
<feature type="region of interest" description="Disordered" evidence="1">
    <location>
        <begin position="213"/>
        <end position="274"/>
    </location>
</feature>
<evidence type="ECO:0000313" key="4">
    <source>
        <dbReference type="Proteomes" id="UP000638848"/>
    </source>
</evidence>
<feature type="region of interest" description="Disordered" evidence="1">
    <location>
        <begin position="174"/>
        <end position="200"/>
    </location>
</feature>